<dbReference type="RefSeq" id="XP_029000010.1">
    <property type="nucleotide sequence ID" value="XM_029144177.3"/>
</dbReference>
<dbReference type="InterPro" id="IPR013087">
    <property type="entry name" value="Znf_C2H2_type"/>
</dbReference>
<sequence length="364" mass="40660">MHSSIIKVGSRLEACALDETLFTCPLCPKLKTSAKKMNGHMEGHINMAVHFKDKILCRCNLPCRRLPHYHCPYCLRTIIKMKDAEIHVKACYSKTTSLSPSIGLLPLSQPPVMTQIMLLQDHNYALEKEHCMPTADTLLSPTVPDAVTLEPPAVTLEPPSVPDAEMLTPSRSVAIDPECPQSLVSQNVFPVMQDHDYLQNSTLMSENSSVSPEALDLRSSRVKYLKVVKCPHCALVLYKKNLATHIQRKHKKTKDNTATYHLKCVCVDETHGEYAVQKEDCQSFSVPVHVQHKTDTKREAVECGQSQLLALKGGLSSLCEHIQSLDSCANTATDNFLKAEVLEEMLAFREILNSHLRPLKDLVK</sequence>
<organism evidence="1 2">
    <name type="scientific">Betta splendens</name>
    <name type="common">Siamese fighting fish</name>
    <dbReference type="NCBI Taxonomy" id="158456"/>
    <lineage>
        <taxon>Eukaryota</taxon>
        <taxon>Metazoa</taxon>
        <taxon>Chordata</taxon>
        <taxon>Craniata</taxon>
        <taxon>Vertebrata</taxon>
        <taxon>Euteleostomi</taxon>
        <taxon>Actinopterygii</taxon>
        <taxon>Neopterygii</taxon>
        <taxon>Teleostei</taxon>
        <taxon>Neoteleostei</taxon>
        <taxon>Acanthomorphata</taxon>
        <taxon>Anabantaria</taxon>
        <taxon>Anabantiformes</taxon>
        <taxon>Anabantoidei</taxon>
        <taxon>Osphronemidae</taxon>
        <taxon>Betta</taxon>
    </lineage>
</organism>
<dbReference type="Proteomes" id="UP000515150">
    <property type="component" value="Chromosome 3"/>
</dbReference>
<dbReference type="GeneID" id="114852086"/>
<evidence type="ECO:0000313" key="2">
    <source>
        <dbReference type="RefSeq" id="XP_029000010.1"/>
    </source>
</evidence>
<evidence type="ECO:0000313" key="1">
    <source>
        <dbReference type="Proteomes" id="UP000515150"/>
    </source>
</evidence>
<reference evidence="2" key="1">
    <citation type="submission" date="2025-08" db="UniProtKB">
        <authorList>
            <consortium name="RefSeq"/>
        </authorList>
    </citation>
    <scope>IDENTIFICATION</scope>
</reference>
<gene>
    <name evidence="2" type="primary">LOC114852086</name>
</gene>
<keyword evidence="1" id="KW-1185">Reference proteome</keyword>
<protein>
    <submittedName>
        <fullName evidence="2">Uncharacterized protein LOC114852086</fullName>
    </submittedName>
</protein>
<dbReference type="KEGG" id="bspl:114852086"/>
<dbReference type="SMART" id="SM00355">
    <property type="entry name" value="ZnF_C2H2"/>
    <property type="match status" value="2"/>
</dbReference>
<accession>A0A6P7M1C7</accession>
<proteinExistence type="predicted"/>
<name>A0A6P7M1C7_BETSP</name>
<dbReference type="OrthoDB" id="8948380at2759"/>
<dbReference type="AlphaFoldDB" id="A0A6P7M1C7"/>